<reference evidence="1" key="1">
    <citation type="submission" date="2019-08" db="EMBL/GenBank/DDBJ databases">
        <authorList>
            <person name="Kucharzyk K."/>
            <person name="Murdoch R.W."/>
            <person name="Higgins S."/>
            <person name="Loffler F."/>
        </authorList>
    </citation>
    <scope>NUCLEOTIDE SEQUENCE</scope>
</reference>
<evidence type="ECO:0000313" key="1">
    <source>
        <dbReference type="EMBL" id="MPM60406.1"/>
    </source>
</evidence>
<comment type="caution">
    <text evidence="1">The sequence shown here is derived from an EMBL/GenBank/DDBJ whole genome shotgun (WGS) entry which is preliminary data.</text>
</comment>
<dbReference type="EMBL" id="VSSQ01017788">
    <property type="protein sequence ID" value="MPM60406.1"/>
    <property type="molecule type" value="Genomic_DNA"/>
</dbReference>
<accession>A0A645B5S5</accession>
<protein>
    <submittedName>
        <fullName evidence="1">Uncharacterized protein</fullName>
    </submittedName>
</protein>
<organism evidence="1">
    <name type="scientific">bioreactor metagenome</name>
    <dbReference type="NCBI Taxonomy" id="1076179"/>
    <lineage>
        <taxon>unclassified sequences</taxon>
        <taxon>metagenomes</taxon>
        <taxon>ecological metagenomes</taxon>
    </lineage>
</organism>
<gene>
    <name evidence="1" type="ORF">SDC9_107257</name>
</gene>
<name>A0A645B5S5_9ZZZZ</name>
<proteinExistence type="predicted"/>
<dbReference type="AlphaFoldDB" id="A0A645B5S5"/>
<sequence length="94" mass="10929">MYKKRRHLLQCISKTFFISSVPIACNRAPYIFPKKYPSDDFRKHRISKNVAYTPYPLNARVLCIDGRTTAPRIHNQIQQSIKLSIQAQGVFVYA</sequence>